<dbReference type="GO" id="GO:0032259">
    <property type="term" value="P:methylation"/>
    <property type="evidence" value="ECO:0007669"/>
    <property type="project" value="UniProtKB-KW"/>
</dbReference>
<evidence type="ECO:0000313" key="5">
    <source>
        <dbReference type="EMBL" id="TKB49416.1"/>
    </source>
</evidence>
<gene>
    <name evidence="5" type="ORF">FCL40_08775</name>
</gene>
<dbReference type="AlphaFoldDB" id="A0A4U1BEE8"/>
<evidence type="ECO:0000256" key="2">
    <source>
        <dbReference type="ARBA" id="ARBA00022603"/>
    </source>
</evidence>
<keyword evidence="2 5" id="KW-0489">Methyltransferase</keyword>
<dbReference type="GO" id="GO:0008757">
    <property type="term" value="F:S-adenosylmethionine-dependent methyltransferase activity"/>
    <property type="evidence" value="ECO:0007669"/>
    <property type="project" value="InterPro"/>
</dbReference>
<dbReference type="InterPro" id="IPR051052">
    <property type="entry name" value="Diverse_substrate_MTase"/>
</dbReference>
<keyword evidence="6" id="KW-1185">Reference proteome</keyword>
<name>A0A4U1BEE8_9GAMM</name>
<evidence type="ECO:0000256" key="1">
    <source>
        <dbReference type="ARBA" id="ARBA00008361"/>
    </source>
</evidence>
<evidence type="ECO:0000259" key="4">
    <source>
        <dbReference type="Pfam" id="PF08241"/>
    </source>
</evidence>
<comment type="caution">
    <text evidence="5">The sequence shown here is derived from an EMBL/GenBank/DDBJ whole genome shotgun (WGS) entry which is preliminary data.</text>
</comment>
<reference evidence="5 6" key="1">
    <citation type="submission" date="2019-04" db="EMBL/GenBank/DDBJ databases">
        <authorList>
            <person name="Hwang J.C."/>
        </authorList>
    </citation>
    <scope>NUCLEOTIDE SEQUENCE [LARGE SCALE GENOMIC DNA]</scope>
    <source>
        <strain evidence="5 6">IMCC35001</strain>
    </source>
</reference>
<dbReference type="InterPro" id="IPR029063">
    <property type="entry name" value="SAM-dependent_MTases_sf"/>
</dbReference>
<dbReference type="PANTHER" id="PTHR44942">
    <property type="entry name" value="METHYLTRANSF_11 DOMAIN-CONTAINING PROTEIN"/>
    <property type="match status" value="1"/>
</dbReference>
<evidence type="ECO:0000313" key="6">
    <source>
        <dbReference type="Proteomes" id="UP000305674"/>
    </source>
</evidence>
<dbReference type="OrthoDB" id="9797252at2"/>
<dbReference type="Gene3D" id="3.40.50.150">
    <property type="entry name" value="Vaccinia Virus protein VP39"/>
    <property type="match status" value="1"/>
</dbReference>
<keyword evidence="3 5" id="KW-0808">Transferase</keyword>
<dbReference type="Pfam" id="PF08241">
    <property type="entry name" value="Methyltransf_11"/>
    <property type="match status" value="1"/>
</dbReference>
<feature type="domain" description="Methyltransferase type 11" evidence="4">
    <location>
        <begin position="40"/>
        <end position="129"/>
    </location>
</feature>
<dbReference type="PANTHER" id="PTHR44942:SF4">
    <property type="entry name" value="METHYLTRANSFERASE TYPE 11 DOMAIN-CONTAINING PROTEIN"/>
    <property type="match status" value="1"/>
</dbReference>
<dbReference type="EMBL" id="SWCI01000004">
    <property type="protein sequence ID" value="TKB49416.1"/>
    <property type="molecule type" value="Genomic_DNA"/>
</dbReference>
<evidence type="ECO:0000256" key="3">
    <source>
        <dbReference type="ARBA" id="ARBA00022679"/>
    </source>
</evidence>
<accession>A0A4U1BEE8</accession>
<sequence>MAPKDLFSGHCREYACYRPHYPRQLFELLAHRAPATELALDLATGSGQSAFALSGHFERVIGVDLSRHQLRHSRKAPNLDYLMALGESLPLRRQSVDLVTIAQALHWLNLEFVGREVARVLKPGGVLAIWSYGNCSVGGDVDEVVHRLYEEVLGSYWTPERRWVEQGYAGLTLPLAGETPRLMALRHNWRLTQFIGYLQTWSALQRYLHQHHQGTLDPLWQDLAQAWGDPARRRAIHWPLTLRLFLNS</sequence>
<dbReference type="SUPFAM" id="SSF53335">
    <property type="entry name" value="S-adenosyl-L-methionine-dependent methyltransferases"/>
    <property type="match status" value="1"/>
</dbReference>
<comment type="similarity">
    <text evidence="1">Belongs to the methyltransferase superfamily.</text>
</comment>
<dbReference type="RefSeq" id="WP_136852852.1">
    <property type="nucleotide sequence ID" value="NZ_SWCI01000004.1"/>
</dbReference>
<dbReference type="Proteomes" id="UP000305674">
    <property type="component" value="Unassembled WGS sequence"/>
</dbReference>
<proteinExistence type="inferred from homology"/>
<protein>
    <submittedName>
        <fullName evidence="5">Class I SAM-dependent methyltransferase</fullName>
    </submittedName>
</protein>
<organism evidence="5 6">
    <name type="scientific">Ferrimonas sediminicola</name>
    <dbReference type="NCBI Taxonomy" id="2569538"/>
    <lineage>
        <taxon>Bacteria</taxon>
        <taxon>Pseudomonadati</taxon>
        <taxon>Pseudomonadota</taxon>
        <taxon>Gammaproteobacteria</taxon>
        <taxon>Alteromonadales</taxon>
        <taxon>Ferrimonadaceae</taxon>
        <taxon>Ferrimonas</taxon>
    </lineage>
</organism>
<dbReference type="InterPro" id="IPR013216">
    <property type="entry name" value="Methyltransf_11"/>
</dbReference>
<dbReference type="CDD" id="cd02440">
    <property type="entry name" value="AdoMet_MTases"/>
    <property type="match status" value="1"/>
</dbReference>